<feature type="non-terminal residue" evidence="2">
    <location>
        <position position="1"/>
    </location>
</feature>
<protein>
    <submittedName>
        <fullName evidence="2">Uncharacterized protein</fullName>
    </submittedName>
</protein>
<sequence>MRSHTDTPSLKWTKLSDRLSESLIRPQFGIGTQRRTSPSYCLSERTGHNSPPEYRNSLCDHNSESTLRDGRQGAGFYEFRFGAEIGPRNVCTSTPIVEPLGSMRIFVRPAIGTAREAPIRNQHFDPVRTRRGSPTPSASDSDRKLCSTRRENSSPGRRYGCINIADIVNPSGRIRRFPVRRPNSSPGAWSRAADAITYGHPFAQTGKPFRSVIRIAYKTPIWNRHSEAYVAPFLPQAIRRRFGVEKPSFRTPKVRFQPTLFPFRRKAYVTTIRNRHSETVDGTLVSWNSVPGPKLQSEACVLVHRLSHPLDKMRIFVRAAIGTALDAPIRNQHFDPVGTMSDSEISCPTPKFLSGSVVASCRCD</sequence>
<evidence type="ECO:0000313" key="3">
    <source>
        <dbReference type="Proteomes" id="UP000652761"/>
    </source>
</evidence>
<feature type="compositionally biased region" description="Basic and acidic residues" evidence="1">
    <location>
        <begin position="140"/>
        <end position="152"/>
    </location>
</feature>
<evidence type="ECO:0000313" key="2">
    <source>
        <dbReference type="EMBL" id="MQL96473.1"/>
    </source>
</evidence>
<reference evidence="2" key="1">
    <citation type="submission" date="2017-07" db="EMBL/GenBank/DDBJ databases">
        <title>Taro Niue Genome Assembly and Annotation.</title>
        <authorList>
            <person name="Atibalentja N."/>
            <person name="Keating K."/>
            <person name="Fields C.J."/>
        </authorList>
    </citation>
    <scope>NUCLEOTIDE SEQUENCE</scope>
    <source>
        <strain evidence="2">Niue_2</strain>
        <tissue evidence="2">Leaf</tissue>
    </source>
</reference>
<proteinExistence type="predicted"/>
<keyword evidence="3" id="KW-1185">Reference proteome</keyword>
<feature type="region of interest" description="Disordered" evidence="1">
    <location>
        <begin position="117"/>
        <end position="157"/>
    </location>
</feature>
<gene>
    <name evidence="2" type="ORF">Taro_029166</name>
</gene>
<dbReference type="EMBL" id="NMUH01001921">
    <property type="protein sequence ID" value="MQL96473.1"/>
    <property type="molecule type" value="Genomic_DNA"/>
</dbReference>
<comment type="caution">
    <text evidence="2">The sequence shown here is derived from an EMBL/GenBank/DDBJ whole genome shotgun (WGS) entry which is preliminary data.</text>
</comment>
<feature type="region of interest" description="Disordered" evidence="1">
    <location>
        <begin position="34"/>
        <end position="55"/>
    </location>
</feature>
<dbReference type="AlphaFoldDB" id="A0A843VWC9"/>
<accession>A0A843VWC9</accession>
<dbReference type="Proteomes" id="UP000652761">
    <property type="component" value="Unassembled WGS sequence"/>
</dbReference>
<organism evidence="2 3">
    <name type="scientific">Colocasia esculenta</name>
    <name type="common">Wild taro</name>
    <name type="synonym">Arum esculentum</name>
    <dbReference type="NCBI Taxonomy" id="4460"/>
    <lineage>
        <taxon>Eukaryota</taxon>
        <taxon>Viridiplantae</taxon>
        <taxon>Streptophyta</taxon>
        <taxon>Embryophyta</taxon>
        <taxon>Tracheophyta</taxon>
        <taxon>Spermatophyta</taxon>
        <taxon>Magnoliopsida</taxon>
        <taxon>Liliopsida</taxon>
        <taxon>Araceae</taxon>
        <taxon>Aroideae</taxon>
        <taxon>Colocasieae</taxon>
        <taxon>Colocasia</taxon>
    </lineage>
</organism>
<name>A0A843VWC9_COLES</name>
<evidence type="ECO:0000256" key="1">
    <source>
        <dbReference type="SAM" id="MobiDB-lite"/>
    </source>
</evidence>